<dbReference type="EMBL" id="JALNTZ010000007">
    <property type="protein sequence ID" value="KAJ3644516.1"/>
    <property type="molecule type" value="Genomic_DNA"/>
</dbReference>
<gene>
    <name evidence="1" type="ORF">Zmor_022241</name>
</gene>
<protein>
    <submittedName>
        <fullName evidence="1">Uncharacterized protein</fullName>
    </submittedName>
</protein>
<evidence type="ECO:0000313" key="2">
    <source>
        <dbReference type="Proteomes" id="UP001168821"/>
    </source>
</evidence>
<keyword evidence="2" id="KW-1185">Reference proteome</keyword>
<comment type="caution">
    <text evidence="1">The sequence shown here is derived from an EMBL/GenBank/DDBJ whole genome shotgun (WGS) entry which is preliminary data.</text>
</comment>
<dbReference type="AlphaFoldDB" id="A0AA38HXC1"/>
<name>A0AA38HXC1_9CUCU</name>
<accession>A0AA38HXC1</accession>
<proteinExistence type="predicted"/>
<reference evidence="1" key="1">
    <citation type="journal article" date="2023" name="G3 (Bethesda)">
        <title>Whole genome assemblies of Zophobas morio and Tenebrio molitor.</title>
        <authorList>
            <person name="Kaur S."/>
            <person name="Stinson S.A."/>
            <person name="diCenzo G.C."/>
        </authorList>
    </citation>
    <scope>NUCLEOTIDE SEQUENCE</scope>
    <source>
        <strain evidence="1">QUZm001</strain>
    </source>
</reference>
<evidence type="ECO:0000313" key="1">
    <source>
        <dbReference type="EMBL" id="KAJ3644516.1"/>
    </source>
</evidence>
<dbReference type="Proteomes" id="UP001168821">
    <property type="component" value="Unassembled WGS sequence"/>
</dbReference>
<sequence length="71" mass="7730">MKVTCTVTAHPVLPQSDLSTPTEFHNKLSSTQMGLHRVLHPHITVRHPHITVLEEGTAAATMDTIVIVPAN</sequence>
<organism evidence="1 2">
    <name type="scientific">Zophobas morio</name>
    <dbReference type="NCBI Taxonomy" id="2755281"/>
    <lineage>
        <taxon>Eukaryota</taxon>
        <taxon>Metazoa</taxon>
        <taxon>Ecdysozoa</taxon>
        <taxon>Arthropoda</taxon>
        <taxon>Hexapoda</taxon>
        <taxon>Insecta</taxon>
        <taxon>Pterygota</taxon>
        <taxon>Neoptera</taxon>
        <taxon>Endopterygota</taxon>
        <taxon>Coleoptera</taxon>
        <taxon>Polyphaga</taxon>
        <taxon>Cucujiformia</taxon>
        <taxon>Tenebrionidae</taxon>
        <taxon>Zophobas</taxon>
    </lineage>
</organism>